<organism evidence="1 2">
    <name type="scientific">Candidatus Methanobinarius endosymbioticus</name>
    <dbReference type="NCBI Taxonomy" id="2006182"/>
    <lineage>
        <taxon>Archaea</taxon>
        <taxon>Methanobacteriati</taxon>
        <taxon>Methanobacteriota</taxon>
        <taxon>Methanomada group</taxon>
        <taxon>Methanobacteria</taxon>
        <taxon>Methanobacteriales</taxon>
        <taxon>Methanobacteriaceae</taxon>
        <taxon>Candidatus Methanobinarius</taxon>
    </lineage>
</organism>
<keyword evidence="2" id="KW-1185">Reference proteome</keyword>
<name>A0A366M9J3_9EURY</name>
<sequence>MIEEKKIREWVVAEGFFKEQVPDDTANFHFLVNYPDDHVLDLIQPKHKDDMILIGCASEIAPEQSALIKNAPDKKKEKFIWDIRFALNQFLLDFELEHPENVLQRFVISEEMYEDGLTKHSLIMTIKKVFKGKLQCIWLTGKYFGEVEEGTQANDNSMFV</sequence>
<dbReference type="InterPro" id="IPR018747">
    <property type="entry name" value="DUF2299"/>
</dbReference>
<dbReference type="Proteomes" id="UP000253099">
    <property type="component" value="Unassembled WGS sequence"/>
</dbReference>
<dbReference type="CDD" id="cd17510">
    <property type="entry name" value="T3SC_YbjN-like_2"/>
    <property type="match status" value="1"/>
</dbReference>
<dbReference type="Pfam" id="PF10061">
    <property type="entry name" value="DUF2299"/>
    <property type="match status" value="1"/>
</dbReference>
<dbReference type="EMBL" id="NIZT01000049">
    <property type="protein sequence ID" value="RBQ22717.1"/>
    <property type="molecule type" value="Genomic_DNA"/>
</dbReference>
<dbReference type="Gene3D" id="3.30.1460.10">
    <property type="match status" value="1"/>
</dbReference>
<accession>A0A366M9J3</accession>
<protein>
    <recommendedName>
        <fullName evidence="3">DUF2299 domain-containing protein</fullName>
    </recommendedName>
</protein>
<evidence type="ECO:0000313" key="2">
    <source>
        <dbReference type="Proteomes" id="UP000253099"/>
    </source>
</evidence>
<gene>
    <name evidence="1" type="ORF">ALNOE001_15980</name>
</gene>
<comment type="caution">
    <text evidence="1">The sequence shown here is derived from an EMBL/GenBank/DDBJ whole genome shotgun (WGS) entry which is preliminary data.</text>
</comment>
<reference evidence="1 2" key="1">
    <citation type="submission" date="2018-06" db="EMBL/GenBank/DDBJ databases">
        <title>Genomic insight into two independent archaeal endosymbiosis events.</title>
        <authorList>
            <person name="Lind A.E."/>
            <person name="Lewis W.H."/>
            <person name="Spang A."/>
            <person name="Guy L."/>
            <person name="Embley M.T."/>
            <person name="Ettema T.J.G."/>
        </authorList>
    </citation>
    <scope>NUCLEOTIDE SEQUENCE [LARGE SCALE GENOMIC DNA]</scope>
    <source>
        <strain evidence="1">NOE</strain>
    </source>
</reference>
<proteinExistence type="predicted"/>
<evidence type="ECO:0000313" key="1">
    <source>
        <dbReference type="EMBL" id="RBQ22717.1"/>
    </source>
</evidence>
<dbReference type="AlphaFoldDB" id="A0A366M9J3"/>
<evidence type="ECO:0008006" key="3">
    <source>
        <dbReference type="Google" id="ProtNLM"/>
    </source>
</evidence>